<comment type="similarity">
    <text evidence="4">Belongs to the oxidase-dependent Fe transporter (OFeT) (TC 9.A.10.1) family.</text>
</comment>
<protein>
    <submittedName>
        <fullName evidence="11">High-affinity iron transporter</fullName>
    </submittedName>
</protein>
<dbReference type="GO" id="GO:0015093">
    <property type="term" value="F:ferrous iron transmembrane transporter activity"/>
    <property type="evidence" value="ECO:0007669"/>
    <property type="project" value="TreeGrafter"/>
</dbReference>
<dbReference type="Proteomes" id="UP000318103">
    <property type="component" value="Unassembled WGS sequence"/>
</dbReference>
<evidence type="ECO:0000313" key="12">
    <source>
        <dbReference type="Proteomes" id="UP000318103"/>
    </source>
</evidence>
<comment type="caution">
    <text evidence="11">The sequence shown here is derived from an EMBL/GenBank/DDBJ whole genome shotgun (WGS) entry which is preliminary data.</text>
</comment>
<dbReference type="InterPro" id="IPR038352">
    <property type="entry name" value="Imelysin_sf"/>
</dbReference>
<evidence type="ECO:0000256" key="5">
    <source>
        <dbReference type="ARBA" id="ARBA00022692"/>
    </source>
</evidence>
<name>A0A542SYQ2_9ACTN</name>
<feature type="transmembrane region" description="Helical" evidence="9">
    <location>
        <begin position="74"/>
        <end position="93"/>
    </location>
</feature>
<evidence type="ECO:0000256" key="3">
    <source>
        <dbReference type="ARBA" id="ARBA00005989"/>
    </source>
</evidence>
<feature type="transmembrane region" description="Helical" evidence="9">
    <location>
        <begin position="109"/>
        <end position="129"/>
    </location>
</feature>
<evidence type="ECO:0000313" key="11">
    <source>
        <dbReference type="EMBL" id="TQK79724.1"/>
    </source>
</evidence>
<evidence type="ECO:0000256" key="6">
    <source>
        <dbReference type="ARBA" id="ARBA00022729"/>
    </source>
</evidence>
<evidence type="ECO:0000256" key="1">
    <source>
        <dbReference type="ARBA" id="ARBA00004141"/>
    </source>
</evidence>
<evidence type="ECO:0000259" key="10">
    <source>
        <dbReference type="Pfam" id="PF09375"/>
    </source>
</evidence>
<keyword evidence="8 9" id="KW-0472">Membrane</keyword>
<dbReference type="CDD" id="cd14656">
    <property type="entry name" value="Imelysin-like_EfeO"/>
    <property type="match status" value="1"/>
</dbReference>
<keyword evidence="5 9" id="KW-0812">Transmembrane</keyword>
<feature type="domain" description="Imelysin-like" evidence="10">
    <location>
        <begin position="434"/>
        <end position="661"/>
    </location>
</feature>
<feature type="transmembrane region" description="Helical" evidence="9">
    <location>
        <begin position="42"/>
        <end position="62"/>
    </location>
</feature>
<comment type="subcellular location">
    <subcellularLocation>
        <location evidence="2">Cell envelope</location>
    </subcellularLocation>
    <subcellularLocation>
        <location evidence="1">Membrane</location>
        <topology evidence="1">Multi-pass membrane protein</topology>
    </subcellularLocation>
</comment>
<dbReference type="AlphaFoldDB" id="A0A542SYQ2"/>
<dbReference type="OrthoDB" id="7260758at2"/>
<keyword evidence="12" id="KW-1185">Reference proteome</keyword>
<dbReference type="GO" id="GO:0030313">
    <property type="term" value="C:cell envelope"/>
    <property type="evidence" value="ECO:0007669"/>
    <property type="project" value="UniProtKB-SubCell"/>
</dbReference>
<feature type="transmembrane region" description="Helical" evidence="9">
    <location>
        <begin position="182"/>
        <end position="202"/>
    </location>
</feature>
<dbReference type="InterPro" id="IPR004923">
    <property type="entry name" value="FTR1/Fip1/EfeU"/>
</dbReference>
<evidence type="ECO:0000256" key="2">
    <source>
        <dbReference type="ARBA" id="ARBA00004196"/>
    </source>
</evidence>
<feature type="transmembrane region" description="Helical" evidence="9">
    <location>
        <begin position="149"/>
        <end position="170"/>
    </location>
</feature>
<comment type="similarity">
    <text evidence="3">Belongs to the EfeM/EfeO family.</text>
</comment>
<evidence type="ECO:0000256" key="9">
    <source>
        <dbReference type="SAM" id="Phobius"/>
    </source>
</evidence>
<dbReference type="Gene3D" id="1.20.1420.20">
    <property type="entry name" value="M75 peptidase, HXXE motif"/>
    <property type="match status" value="1"/>
</dbReference>
<gene>
    <name evidence="11" type="ORF">FB563_7573</name>
</gene>
<dbReference type="InterPro" id="IPR034981">
    <property type="entry name" value="Imelysin-like_EfeO/Algp7"/>
</dbReference>
<feature type="transmembrane region" description="Helical" evidence="9">
    <location>
        <begin position="247"/>
        <end position="265"/>
    </location>
</feature>
<accession>A0A542SYQ2</accession>
<keyword evidence="6" id="KW-0732">Signal</keyword>
<dbReference type="NCBIfam" id="NF041756">
    <property type="entry name" value="EfeU"/>
    <property type="match status" value="1"/>
</dbReference>
<sequence>MWDDAFPSFLIGLREGLEAGLIVSILVATLVRAEARSRLAQVWTGVLAAVAVAMSFGAVLTFTAASMPQTAQEAFGGILSVIAVAFVTAMVFWMRRSARSLSGELKEKVTGALAMGSGVLILTSFLAVGREGLETALFLWTTAQAAGESAGPLTGAAIGLVLAAALCWGLYRRVLKINLTKFFTATGAVLIVIAAGVLGYGLRDLQEGGVLPGKTAYAVDLASSVDAGSWYSTLVQGVLNLTPTMTWLQVVAYVAYLAVVMTLFVRGVRATAPKPAKERPGQEPKAGRPERQRPVWVLPAAVVAVPAVVAGLVVALAKPKPAGDQTVAVSETECGKGFTAPKPGRQTFQMQNTGGKTSEVYLIDPSTSAVYGEIEGLAPGTTRDLVATVAGGTYAWRCVPTGGKAVTSRAVTVSGGGAAKPVVPVSEQDLATPLKAYKAYVGQGLGTLVTQTRTLADDIEHGHLDKARTDWLTAHRTYASLGAAYGTFEDYDKKIDGRADGLPDGEQDKDFTGFLRLEYGLWHGQSAGDLTAPARQLAADAAGLQKAFPGQDFDPGDLPLRAHEILENTLQFELTGDTDEGSGTNLATADANLSGTRELLTVLRPLLASRAPKLLPTVDADIARVQKLLDAAHDGTRWTPVDRLAQADRQRLNGATGQLLEDLAPIPDLLEIRKSA</sequence>
<organism evidence="11 12">
    <name type="scientific">Streptomyces puniciscabiei</name>
    <dbReference type="NCBI Taxonomy" id="164348"/>
    <lineage>
        <taxon>Bacteria</taxon>
        <taxon>Bacillati</taxon>
        <taxon>Actinomycetota</taxon>
        <taxon>Actinomycetes</taxon>
        <taxon>Kitasatosporales</taxon>
        <taxon>Streptomycetaceae</taxon>
        <taxon>Streptomyces</taxon>
    </lineage>
</organism>
<dbReference type="STRING" id="164348.BFF78_03320"/>
<dbReference type="PANTHER" id="PTHR31632">
    <property type="entry name" value="IRON TRANSPORTER FTH1"/>
    <property type="match status" value="1"/>
</dbReference>
<dbReference type="GO" id="GO:0033573">
    <property type="term" value="C:high-affinity iron permease complex"/>
    <property type="evidence" value="ECO:0007669"/>
    <property type="project" value="InterPro"/>
</dbReference>
<reference evidence="11 12" key="1">
    <citation type="submission" date="2019-06" db="EMBL/GenBank/DDBJ databases">
        <title>Sequencing the genomes of 1000 actinobacteria strains.</title>
        <authorList>
            <person name="Klenk H.-P."/>
        </authorList>
    </citation>
    <scope>NUCLEOTIDE SEQUENCE [LARGE SCALE GENOMIC DNA]</scope>
    <source>
        <strain evidence="11 12">DSM 41929</strain>
    </source>
</reference>
<evidence type="ECO:0000256" key="4">
    <source>
        <dbReference type="ARBA" id="ARBA00008333"/>
    </source>
</evidence>
<dbReference type="RefSeq" id="WP_055710314.1">
    <property type="nucleotide sequence ID" value="NZ_JBPJFI010000002.1"/>
</dbReference>
<feature type="transmembrane region" description="Helical" evidence="9">
    <location>
        <begin position="6"/>
        <end position="30"/>
    </location>
</feature>
<evidence type="ECO:0000256" key="7">
    <source>
        <dbReference type="ARBA" id="ARBA00022989"/>
    </source>
</evidence>
<dbReference type="Pfam" id="PF03239">
    <property type="entry name" value="FTR1"/>
    <property type="match status" value="1"/>
</dbReference>
<dbReference type="InterPro" id="IPR018976">
    <property type="entry name" value="Imelysin-like"/>
</dbReference>
<keyword evidence="7 9" id="KW-1133">Transmembrane helix</keyword>
<evidence type="ECO:0000256" key="8">
    <source>
        <dbReference type="ARBA" id="ARBA00023136"/>
    </source>
</evidence>
<proteinExistence type="inferred from homology"/>
<dbReference type="EMBL" id="VFNX01000004">
    <property type="protein sequence ID" value="TQK79724.1"/>
    <property type="molecule type" value="Genomic_DNA"/>
</dbReference>
<dbReference type="PANTHER" id="PTHR31632:SF2">
    <property type="entry name" value="PLASMA MEMBRANE IRON PERMEASE"/>
    <property type="match status" value="1"/>
</dbReference>
<feature type="transmembrane region" description="Helical" evidence="9">
    <location>
        <begin position="295"/>
        <end position="317"/>
    </location>
</feature>
<dbReference type="Pfam" id="PF09375">
    <property type="entry name" value="Peptidase_M75"/>
    <property type="match status" value="1"/>
</dbReference>